<reference evidence="3" key="1">
    <citation type="submission" date="2023-06" db="EMBL/GenBank/DDBJ databases">
        <title>Genome-scale phylogeny and comparative genomics of the fungal order Sordariales.</title>
        <authorList>
            <consortium name="Lawrence Berkeley National Laboratory"/>
            <person name="Hensen N."/>
            <person name="Bonometti L."/>
            <person name="Westerberg I."/>
            <person name="Brannstrom I.O."/>
            <person name="Guillou S."/>
            <person name="Cros-Aarteil S."/>
            <person name="Calhoun S."/>
            <person name="Haridas S."/>
            <person name="Kuo A."/>
            <person name="Mondo S."/>
            <person name="Pangilinan J."/>
            <person name="Riley R."/>
            <person name="Labutti K."/>
            <person name="Andreopoulos B."/>
            <person name="Lipzen A."/>
            <person name="Chen C."/>
            <person name="Yanf M."/>
            <person name="Daum C."/>
            <person name="Ng V."/>
            <person name="Clum A."/>
            <person name="Steindorff A."/>
            <person name="Ohm R."/>
            <person name="Martin F."/>
            <person name="Silar P."/>
            <person name="Natvig D."/>
            <person name="Lalanne C."/>
            <person name="Gautier V."/>
            <person name="Ament-Velasquez S.L."/>
            <person name="Kruys A."/>
            <person name="Hutchinson M.I."/>
            <person name="Powell A.J."/>
            <person name="Barry K."/>
            <person name="Miller A.N."/>
            <person name="Grigoriev I.V."/>
            <person name="Debuchy R."/>
            <person name="Gladieux P."/>
            <person name="Thoren M.H."/>
            <person name="Johannesson H."/>
        </authorList>
    </citation>
    <scope>NUCLEOTIDE SEQUENCE</scope>
    <source>
        <strain evidence="3">CBS 606.72</strain>
    </source>
</reference>
<dbReference type="Gene3D" id="1.25.40.20">
    <property type="entry name" value="Ankyrin repeat-containing domain"/>
    <property type="match status" value="1"/>
</dbReference>
<gene>
    <name evidence="3" type="ORF">B0T14DRAFT_566891</name>
</gene>
<keyword evidence="1" id="KW-0040">ANK repeat</keyword>
<comment type="caution">
    <text evidence="3">The sequence shown here is derived from an EMBL/GenBank/DDBJ whole genome shotgun (WGS) entry which is preliminary data.</text>
</comment>
<dbReference type="PROSITE" id="PS50088">
    <property type="entry name" value="ANK_REPEAT"/>
    <property type="match status" value="1"/>
</dbReference>
<evidence type="ECO:0000256" key="2">
    <source>
        <dbReference type="SAM" id="MobiDB-lite"/>
    </source>
</evidence>
<dbReference type="PROSITE" id="PS50297">
    <property type="entry name" value="ANK_REP_REGION"/>
    <property type="match status" value="1"/>
</dbReference>
<feature type="region of interest" description="Disordered" evidence="2">
    <location>
        <begin position="272"/>
        <end position="292"/>
    </location>
</feature>
<accession>A0AA39WR82</accession>
<organism evidence="3 4">
    <name type="scientific">Immersiella caudata</name>
    <dbReference type="NCBI Taxonomy" id="314043"/>
    <lineage>
        <taxon>Eukaryota</taxon>
        <taxon>Fungi</taxon>
        <taxon>Dikarya</taxon>
        <taxon>Ascomycota</taxon>
        <taxon>Pezizomycotina</taxon>
        <taxon>Sordariomycetes</taxon>
        <taxon>Sordariomycetidae</taxon>
        <taxon>Sordariales</taxon>
        <taxon>Lasiosphaeriaceae</taxon>
        <taxon>Immersiella</taxon>
    </lineage>
</organism>
<dbReference type="AlphaFoldDB" id="A0AA39WR82"/>
<name>A0AA39WR82_9PEZI</name>
<dbReference type="SMART" id="SM00248">
    <property type="entry name" value="ANK"/>
    <property type="match status" value="1"/>
</dbReference>
<proteinExistence type="predicted"/>
<evidence type="ECO:0000256" key="1">
    <source>
        <dbReference type="PROSITE-ProRule" id="PRU00023"/>
    </source>
</evidence>
<evidence type="ECO:0000313" key="3">
    <source>
        <dbReference type="EMBL" id="KAK0620114.1"/>
    </source>
</evidence>
<dbReference type="Proteomes" id="UP001175000">
    <property type="component" value="Unassembled WGS sequence"/>
</dbReference>
<dbReference type="InterPro" id="IPR036770">
    <property type="entry name" value="Ankyrin_rpt-contain_sf"/>
</dbReference>
<protein>
    <recommendedName>
        <fullName evidence="5">Fungal N-terminal domain-containing protein</fullName>
    </recommendedName>
</protein>
<dbReference type="SUPFAM" id="SSF48403">
    <property type="entry name" value="Ankyrin repeat"/>
    <property type="match status" value="1"/>
</dbReference>
<keyword evidence="4" id="KW-1185">Reference proteome</keyword>
<evidence type="ECO:0000313" key="4">
    <source>
        <dbReference type="Proteomes" id="UP001175000"/>
    </source>
</evidence>
<dbReference type="EMBL" id="JAULSU010000004">
    <property type="protein sequence ID" value="KAK0620114.1"/>
    <property type="molecule type" value="Genomic_DNA"/>
</dbReference>
<dbReference type="InterPro" id="IPR002110">
    <property type="entry name" value="Ankyrin_rpt"/>
</dbReference>
<sequence length="864" mass="95109">MDPLSVAAASVGFADALCRLTNGCFELYKFWESLQDAPQAVQDIKDEIMVLSALLKPMADENTQKLMLPEVVSVLNLCCNKLQVLRHIVVELEIEPLKESRKRDHLRAKFRLKTKAKELETFLDRLRNLKNTLTLGLIATQPRILVTNEAVDIQIHQHNGTLNPSLTTNISAQAESTSAMISTRQSGNSFPVDLIDTSGELQVPKDADASILDIASNPKVQNFLAQAMHRSVEDMLASGILQQVLLSAMHQPSSFETGYSGSFDPNGLNMHKKPSTTTSDHNIGNENKPPPHKTSMGVMFGSIWIRTSSLKAAAGCNVSNGDLEVVTSFIFYPKSWLGRFGLRRGVEANLHWSGTTGWKFNIKPIRAVPENAYIFRMCEQGNIAAVKDLLSSGDASLMDTSPKGWTPLHFAARNGRVELCSYLIGTGADRQALAFEGPTEDALTPLGIWSEFCGATPSKRKIEMIDAFGAECLDVSELHGDGWVVGHNLIKHMSLEECDMAETAVQWVYTKKQEEILVALGANSIWHGLQQAVRGFLVEEHGRAIVRSLLQKGGRMGDLRWHSRVNAIGHLLALRASGRKLLPLIVQACQCLQVDGFDPMPPEAGSFGVRELNKSLPVIYTTWAKTSPVILSNVSKHVEAELEELLTDMSLDRDGLAQCISQAVPRDVELESSGEADEWFDAVSYNLTCLDCGDDYSTLGKGLVQPRRISFDECRTTRHKHYCECIEFLAEKGVTPTQQFVSVSGDLEGEAEEEIHKEVEVDVGMKDKLCETYDTIDTEKPVPGDPFYDAASMLYRAQGRRWIGSYKPSEALCGACFLKREKYIGPKGPADGSTHFTPVLPTHVSACPPEYLGASFVVPSGDRG</sequence>
<dbReference type="Pfam" id="PF12796">
    <property type="entry name" value="Ank_2"/>
    <property type="match status" value="1"/>
</dbReference>
<feature type="compositionally biased region" description="Polar residues" evidence="2">
    <location>
        <begin position="275"/>
        <end position="285"/>
    </location>
</feature>
<evidence type="ECO:0008006" key="5">
    <source>
        <dbReference type="Google" id="ProtNLM"/>
    </source>
</evidence>
<feature type="repeat" description="ANK" evidence="1">
    <location>
        <begin position="403"/>
        <end position="429"/>
    </location>
</feature>